<evidence type="ECO:0000256" key="1">
    <source>
        <dbReference type="SAM" id="Phobius"/>
    </source>
</evidence>
<keyword evidence="1" id="KW-0472">Membrane</keyword>
<dbReference type="AlphaFoldDB" id="A0A7J0EJP6"/>
<dbReference type="Pfam" id="PF23180">
    <property type="entry name" value="ALE2_N"/>
    <property type="match status" value="1"/>
</dbReference>
<feature type="domain" description="Receptor-like PK ALE2 N-terminal" evidence="2">
    <location>
        <begin position="131"/>
        <end position="221"/>
    </location>
</feature>
<gene>
    <name evidence="3" type="ORF">Acr_05g0002490</name>
</gene>
<keyword evidence="3" id="KW-0378">Hydrolase</keyword>
<evidence type="ECO:0000313" key="3">
    <source>
        <dbReference type="EMBL" id="GFY86610.1"/>
    </source>
</evidence>
<dbReference type="GO" id="GO:0006508">
    <property type="term" value="P:proteolysis"/>
    <property type="evidence" value="ECO:0007669"/>
    <property type="project" value="UniProtKB-KW"/>
</dbReference>
<keyword evidence="1" id="KW-1133">Transmembrane helix</keyword>
<dbReference type="OrthoDB" id="1731002at2759"/>
<name>A0A7J0EJP6_9ERIC</name>
<keyword evidence="1" id="KW-0812">Transmembrane</keyword>
<comment type="caution">
    <text evidence="3">The sequence shown here is derived from an EMBL/GenBank/DDBJ whole genome shotgun (WGS) entry which is preliminary data.</text>
</comment>
<reference evidence="3 4" key="1">
    <citation type="submission" date="2019-07" db="EMBL/GenBank/DDBJ databases">
        <title>De Novo Assembly of kiwifruit Actinidia rufa.</title>
        <authorList>
            <person name="Sugita-Konishi S."/>
            <person name="Sato K."/>
            <person name="Mori E."/>
            <person name="Abe Y."/>
            <person name="Kisaki G."/>
            <person name="Hamano K."/>
            <person name="Suezawa K."/>
            <person name="Otani M."/>
            <person name="Fukuda T."/>
            <person name="Manabe T."/>
            <person name="Gomi K."/>
            <person name="Tabuchi M."/>
            <person name="Akimitsu K."/>
            <person name="Kataoka I."/>
        </authorList>
    </citation>
    <scope>NUCLEOTIDE SEQUENCE [LARGE SCALE GENOMIC DNA]</scope>
    <source>
        <strain evidence="4">cv. Fuchu</strain>
    </source>
</reference>
<evidence type="ECO:0000259" key="2">
    <source>
        <dbReference type="Pfam" id="PF23180"/>
    </source>
</evidence>
<dbReference type="InterPro" id="IPR057597">
    <property type="entry name" value="ALE2_N"/>
</dbReference>
<dbReference type="GO" id="GO:0008233">
    <property type="term" value="F:peptidase activity"/>
    <property type="evidence" value="ECO:0007669"/>
    <property type="project" value="UniProtKB-KW"/>
</dbReference>
<keyword evidence="3" id="KW-0645">Protease</keyword>
<organism evidence="3 4">
    <name type="scientific">Actinidia rufa</name>
    <dbReference type="NCBI Taxonomy" id="165716"/>
    <lineage>
        <taxon>Eukaryota</taxon>
        <taxon>Viridiplantae</taxon>
        <taxon>Streptophyta</taxon>
        <taxon>Embryophyta</taxon>
        <taxon>Tracheophyta</taxon>
        <taxon>Spermatophyta</taxon>
        <taxon>Magnoliopsida</taxon>
        <taxon>eudicotyledons</taxon>
        <taxon>Gunneridae</taxon>
        <taxon>Pentapetalae</taxon>
        <taxon>asterids</taxon>
        <taxon>Ericales</taxon>
        <taxon>Actinidiaceae</taxon>
        <taxon>Actinidia</taxon>
    </lineage>
</organism>
<accession>A0A7J0EJP6</accession>
<sequence length="285" mass="32262">MKPGKNLPNSMPTGHDHEILNEWLTSTFWGSKPGAEYLQIIKDISDQLALIGATLDEDEIIIPGFNGLGSEFKEITALSEAPLPSLYPDSVMLLHVSFGLYAWVNAPSRRSNLHERRTDKGELQIGLITFYMLLSVKYADLKPHITELAHFIAQELDINTSQVEVLNFTAKGNDSLIRWAILPARSAEYFSNTTAMNIIARFAEHRVQLPDTFGSYQLVKWKIEPAPKQTWWQQHYMYVVLATIVTLVLGLSASGILIIWRRRQHTLIPYKPVDAAIPEQELQPL</sequence>
<feature type="transmembrane region" description="Helical" evidence="1">
    <location>
        <begin position="236"/>
        <end position="260"/>
    </location>
</feature>
<evidence type="ECO:0000313" key="4">
    <source>
        <dbReference type="Proteomes" id="UP000585474"/>
    </source>
</evidence>
<proteinExistence type="predicted"/>
<protein>
    <submittedName>
        <fullName evidence="3">Eukaryotic aspartyl protease family protein</fullName>
    </submittedName>
</protein>
<dbReference type="EMBL" id="BJWL01000005">
    <property type="protein sequence ID" value="GFY86610.1"/>
    <property type="molecule type" value="Genomic_DNA"/>
</dbReference>
<dbReference type="Proteomes" id="UP000585474">
    <property type="component" value="Unassembled WGS sequence"/>
</dbReference>
<keyword evidence="4" id="KW-1185">Reference proteome</keyword>